<dbReference type="Proteomes" id="UP000663844">
    <property type="component" value="Unassembled WGS sequence"/>
</dbReference>
<dbReference type="EMBL" id="CAJNOG010000109">
    <property type="protein sequence ID" value="CAF0955070.1"/>
    <property type="molecule type" value="Genomic_DNA"/>
</dbReference>
<comment type="caution">
    <text evidence="2">The sequence shown here is derived from an EMBL/GenBank/DDBJ whole genome shotgun (WGS) entry which is preliminary data.</text>
</comment>
<evidence type="ECO:0000259" key="1">
    <source>
        <dbReference type="SMART" id="SM01073"/>
    </source>
</evidence>
<evidence type="ECO:0000313" key="5">
    <source>
        <dbReference type="Proteomes" id="UP000663891"/>
    </source>
</evidence>
<dbReference type="SUPFAM" id="SSF50692">
    <property type="entry name" value="ADC-like"/>
    <property type="match status" value="1"/>
</dbReference>
<dbReference type="Gene3D" id="2.40.40.20">
    <property type="match status" value="1"/>
</dbReference>
<feature type="domain" description="CDC48 N-terminal subdomain" evidence="1">
    <location>
        <begin position="20"/>
        <end position="104"/>
    </location>
</feature>
<evidence type="ECO:0000313" key="2">
    <source>
        <dbReference type="EMBL" id="CAF0922518.1"/>
    </source>
</evidence>
<dbReference type="Proteomes" id="UP000663845">
    <property type="component" value="Unassembled WGS sequence"/>
</dbReference>
<organism evidence="2 5">
    <name type="scientific">Adineta steineri</name>
    <dbReference type="NCBI Taxonomy" id="433720"/>
    <lineage>
        <taxon>Eukaryota</taxon>
        <taxon>Metazoa</taxon>
        <taxon>Spiralia</taxon>
        <taxon>Gnathifera</taxon>
        <taxon>Rotifera</taxon>
        <taxon>Eurotatoria</taxon>
        <taxon>Bdelloidea</taxon>
        <taxon>Adinetida</taxon>
        <taxon>Adinetidae</taxon>
        <taxon>Adineta</taxon>
    </lineage>
</organism>
<name>A0A814B8H0_9BILA</name>
<protein>
    <recommendedName>
        <fullName evidence="1">CDC48 N-terminal subdomain domain-containing protein</fullName>
    </recommendedName>
</protein>
<dbReference type="SMART" id="SM01073">
    <property type="entry name" value="CDC48_N"/>
    <property type="match status" value="1"/>
</dbReference>
<dbReference type="InterPro" id="IPR003338">
    <property type="entry name" value="CDC4_N-term_subdom"/>
</dbReference>
<sequence length="127" mass="14398">MDQFTHPTLTTLLCEPLKIQLRVQDDEEVDLDNSTVGVAPYNMAELDLNDNDIAVLNSTKLTQTISVVIRDERCLADRIRMNRITQKNLNTHDGAVTNIRKCEQILDCQSIKISPSDCSKRVWVSLL</sequence>
<dbReference type="Proteomes" id="UP000663891">
    <property type="component" value="Unassembled WGS sequence"/>
</dbReference>
<accession>A0A814B8H0</accession>
<dbReference type="EMBL" id="CAJNON010000075">
    <property type="protein sequence ID" value="CAF0922518.1"/>
    <property type="molecule type" value="Genomic_DNA"/>
</dbReference>
<reference evidence="2" key="1">
    <citation type="submission" date="2021-02" db="EMBL/GenBank/DDBJ databases">
        <authorList>
            <person name="Nowell W R."/>
        </authorList>
    </citation>
    <scope>NUCLEOTIDE SEQUENCE</scope>
</reference>
<proteinExistence type="predicted"/>
<dbReference type="AlphaFoldDB" id="A0A814B8H0"/>
<evidence type="ECO:0000313" key="4">
    <source>
        <dbReference type="EMBL" id="CAF3948027.1"/>
    </source>
</evidence>
<dbReference type="InterPro" id="IPR009010">
    <property type="entry name" value="Asp_de-COase-like_dom_sf"/>
</dbReference>
<evidence type="ECO:0000313" key="3">
    <source>
        <dbReference type="EMBL" id="CAF0955070.1"/>
    </source>
</evidence>
<dbReference type="EMBL" id="CAJOAZ010002649">
    <property type="protein sequence ID" value="CAF3948027.1"/>
    <property type="molecule type" value="Genomic_DNA"/>
</dbReference>
<gene>
    <name evidence="3" type="ORF">JYZ213_LOCUS13518</name>
    <name evidence="4" type="ORF">OXD698_LOCUS26519</name>
    <name evidence="2" type="ORF">VCS650_LOCUS10458</name>
</gene>